<evidence type="ECO:0000256" key="4">
    <source>
        <dbReference type="ARBA" id="ARBA00008819"/>
    </source>
</evidence>
<reference evidence="16" key="2">
    <citation type="submission" date="2021-09" db="EMBL/GenBank/DDBJ databases">
        <authorList>
            <person name="Gilroy R."/>
        </authorList>
    </citation>
    <scope>NUCLEOTIDE SEQUENCE</scope>
    <source>
        <strain evidence="16">ChiGjej2B2-19336</strain>
    </source>
</reference>
<feature type="binding site" evidence="9 13">
    <location>
        <position position="441"/>
    </location>
    <ligand>
        <name>Mn(2+)</name>
        <dbReference type="ChEBI" id="CHEBI:29035"/>
        <label>2</label>
    </ligand>
</feature>
<evidence type="ECO:0000256" key="10">
    <source>
        <dbReference type="NCBIfam" id="TIGR01307"/>
    </source>
</evidence>
<dbReference type="PANTHER" id="PTHR31637:SF0">
    <property type="entry name" value="2,3-BISPHOSPHOGLYCERATE-INDEPENDENT PHOSPHOGLYCERATE MUTASE"/>
    <property type="match status" value="1"/>
</dbReference>
<evidence type="ECO:0000259" key="15">
    <source>
        <dbReference type="Pfam" id="PF06415"/>
    </source>
</evidence>
<organism evidence="16 17">
    <name type="scientific">Mailhella massiliensis</name>
    <dbReference type="NCBI Taxonomy" id="1903261"/>
    <lineage>
        <taxon>Bacteria</taxon>
        <taxon>Pseudomonadati</taxon>
        <taxon>Thermodesulfobacteriota</taxon>
        <taxon>Desulfovibrionia</taxon>
        <taxon>Desulfovibrionales</taxon>
        <taxon>Desulfovibrionaceae</taxon>
        <taxon>Mailhella</taxon>
    </lineage>
</organism>
<dbReference type="GO" id="GO:0030145">
    <property type="term" value="F:manganese ion binding"/>
    <property type="evidence" value="ECO:0007669"/>
    <property type="project" value="UniProtKB-UniRule"/>
</dbReference>
<dbReference type="Pfam" id="PF01676">
    <property type="entry name" value="Metalloenzyme"/>
    <property type="match status" value="1"/>
</dbReference>
<feature type="binding site" evidence="9 12">
    <location>
        <position position="184"/>
    </location>
    <ligand>
        <name>substrate</name>
    </ligand>
</feature>
<dbReference type="Proteomes" id="UP000698963">
    <property type="component" value="Unassembled WGS sequence"/>
</dbReference>
<dbReference type="CDD" id="cd16010">
    <property type="entry name" value="iPGM"/>
    <property type="match status" value="1"/>
</dbReference>
<dbReference type="RefSeq" id="WP_304121296.1">
    <property type="nucleotide sequence ID" value="NZ_DYZA01000071.1"/>
</dbReference>
<dbReference type="GO" id="GO:0005829">
    <property type="term" value="C:cytosol"/>
    <property type="evidence" value="ECO:0007669"/>
    <property type="project" value="TreeGrafter"/>
</dbReference>
<dbReference type="GO" id="GO:0006096">
    <property type="term" value="P:glycolytic process"/>
    <property type="evidence" value="ECO:0007669"/>
    <property type="project" value="UniProtKB-UniRule"/>
</dbReference>
<feature type="binding site" evidence="9 13">
    <location>
        <position position="13"/>
    </location>
    <ligand>
        <name>Mn(2+)</name>
        <dbReference type="ChEBI" id="CHEBI:29035"/>
        <label>2</label>
    </ligand>
</feature>
<dbReference type="Gene3D" id="3.40.720.10">
    <property type="entry name" value="Alkaline Phosphatase, subunit A"/>
    <property type="match status" value="1"/>
</dbReference>
<comment type="pathway">
    <text evidence="3 9">Carbohydrate degradation; glycolysis; pyruvate from D-glyceraldehyde 3-phosphate: step 3/5.</text>
</comment>
<dbReference type="EC" id="5.4.2.12" evidence="9 10"/>
<evidence type="ECO:0000256" key="5">
    <source>
        <dbReference type="ARBA" id="ARBA00022723"/>
    </source>
</evidence>
<dbReference type="InterPro" id="IPR005995">
    <property type="entry name" value="Pgm_bpd_ind"/>
</dbReference>
<feature type="active site" description="Phosphoserine intermediate" evidence="9 11">
    <location>
        <position position="63"/>
    </location>
</feature>
<keyword evidence="5 9" id="KW-0479">Metal-binding</keyword>
<evidence type="ECO:0000256" key="13">
    <source>
        <dbReference type="PIRSR" id="PIRSR001492-3"/>
    </source>
</evidence>
<dbReference type="InterPro" id="IPR006124">
    <property type="entry name" value="Metalloenzyme"/>
</dbReference>
<dbReference type="NCBIfam" id="TIGR01307">
    <property type="entry name" value="pgm_bpd_ind"/>
    <property type="match status" value="1"/>
</dbReference>
<dbReference type="EMBL" id="DYZA01000071">
    <property type="protein sequence ID" value="HJD96765.1"/>
    <property type="molecule type" value="Genomic_DNA"/>
</dbReference>
<feature type="binding site" evidence="9 12">
    <location>
        <begin position="257"/>
        <end position="260"/>
    </location>
    <ligand>
        <name>substrate</name>
    </ligand>
</feature>
<proteinExistence type="inferred from homology"/>
<evidence type="ECO:0000256" key="1">
    <source>
        <dbReference type="ARBA" id="ARBA00000370"/>
    </source>
</evidence>
<feature type="binding site" evidence="9 12">
    <location>
        <begin position="153"/>
        <end position="154"/>
    </location>
    <ligand>
        <name>substrate</name>
    </ligand>
</feature>
<evidence type="ECO:0000256" key="12">
    <source>
        <dbReference type="PIRSR" id="PIRSR001492-2"/>
    </source>
</evidence>
<comment type="catalytic activity">
    <reaction evidence="1 9">
        <text>(2R)-2-phosphoglycerate = (2R)-3-phosphoglycerate</text>
        <dbReference type="Rhea" id="RHEA:15901"/>
        <dbReference type="ChEBI" id="CHEBI:58272"/>
        <dbReference type="ChEBI" id="CHEBI:58289"/>
        <dbReference type="EC" id="5.4.2.12"/>
    </reaction>
</comment>
<dbReference type="InterPro" id="IPR011258">
    <property type="entry name" value="BPG-indep_PGM_N"/>
</dbReference>
<dbReference type="PIRSF" id="PIRSF001492">
    <property type="entry name" value="IPGAM"/>
    <property type="match status" value="1"/>
</dbReference>
<dbReference type="SUPFAM" id="SSF64158">
    <property type="entry name" value="2,3-Bisphosphoglycerate-independent phosphoglycerate mutase, substrate-binding domain"/>
    <property type="match status" value="1"/>
</dbReference>
<dbReference type="GO" id="GO:0006007">
    <property type="term" value="P:glucose catabolic process"/>
    <property type="evidence" value="ECO:0007669"/>
    <property type="project" value="InterPro"/>
</dbReference>
<feature type="binding site" evidence="9 13">
    <location>
        <position position="458"/>
    </location>
    <ligand>
        <name>Mn(2+)</name>
        <dbReference type="ChEBI" id="CHEBI:29035"/>
        <label>1</label>
    </ligand>
</feature>
<comment type="cofactor">
    <cofactor evidence="9">
        <name>Mn(2+)</name>
        <dbReference type="ChEBI" id="CHEBI:29035"/>
    </cofactor>
    <text evidence="9">Binds 2 manganese ions per subunit.</text>
</comment>
<evidence type="ECO:0000256" key="8">
    <source>
        <dbReference type="ARBA" id="ARBA00023235"/>
    </source>
</evidence>
<dbReference type="HAMAP" id="MF_01038">
    <property type="entry name" value="GpmI"/>
    <property type="match status" value="1"/>
</dbReference>
<dbReference type="SUPFAM" id="SSF53649">
    <property type="entry name" value="Alkaline phosphatase-like"/>
    <property type="match status" value="1"/>
</dbReference>
<comment type="similarity">
    <text evidence="4 9">Belongs to the BPG-independent phosphoglycerate mutase family.</text>
</comment>
<dbReference type="InterPro" id="IPR036646">
    <property type="entry name" value="PGAM_B_sf"/>
</dbReference>
<evidence type="ECO:0000256" key="3">
    <source>
        <dbReference type="ARBA" id="ARBA00004798"/>
    </source>
</evidence>
<dbReference type="PANTHER" id="PTHR31637">
    <property type="entry name" value="2,3-BISPHOSPHOGLYCERATE-INDEPENDENT PHOSPHOGLYCERATE MUTASE"/>
    <property type="match status" value="1"/>
</dbReference>
<feature type="binding site" evidence="9 12">
    <location>
        <position position="190"/>
    </location>
    <ligand>
        <name>substrate</name>
    </ligand>
</feature>
<gene>
    <name evidence="9 16" type="primary">gpmI</name>
    <name evidence="16" type="ORF">K8W16_03860</name>
</gene>
<evidence type="ECO:0000259" key="14">
    <source>
        <dbReference type="Pfam" id="PF01676"/>
    </source>
</evidence>
<evidence type="ECO:0000313" key="17">
    <source>
        <dbReference type="Proteomes" id="UP000698963"/>
    </source>
</evidence>
<comment type="caution">
    <text evidence="16">The sequence shown here is derived from an EMBL/GenBank/DDBJ whole genome shotgun (WGS) entry which is preliminary data.</text>
</comment>
<protein>
    <recommendedName>
        <fullName evidence="9 10">2,3-bisphosphoglycerate-independent phosphoglycerate mutase</fullName>
        <shortName evidence="9">BPG-independent PGAM</shortName>
        <shortName evidence="9">Phosphoglyceromutase</shortName>
        <shortName evidence="9">iPGM</shortName>
        <ecNumber evidence="9 10">5.4.2.12</ecNumber>
    </recommendedName>
</protein>
<feature type="binding site" evidence="9 13">
    <location>
        <position position="399"/>
    </location>
    <ligand>
        <name>Mn(2+)</name>
        <dbReference type="ChEBI" id="CHEBI:29035"/>
        <label>1</label>
    </ligand>
</feature>
<feature type="domain" description="Metalloenzyme" evidence="14">
    <location>
        <begin position="5"/>
        <end position="494"/>
    </location>
</feature>
<keyword evidence="7 9" id="KW-0464">Manganese</keyword>
<dbReference type="Gene3D" id="3.40.1450.10">
    <property type="entry name" value="BPG-independent phosphoglycerate mutase, domain B"/>
    <property type="match status" value="1"/>
</dbReference>
<comment type="subunit">
    <text evidence="9">Monomer.</text>
</comment>
<sequence length="507" mass="55127">MSAVKPTLFLILDGYGLAPAGPGNAASLAHTPTLDRLFSMPGMGRLDASGRQVGLPSGFIGNSEVGHLNIGAGRIVYQDMTRIDMAIENGDLFKNPVLVDLLEKTRARGGRIHFCGLLSDGGVHSHINHLFALLEMAQKEGVPALVHAFFDGRDTPPCSGIDYVARLEPELEKTGAKLADMVGRFYVMDRDKHWERVEVAWNMLVHGKGDRISSPTEALRAAYAEGETDEFLKPRILLDPSESVIRNGDGVFCFNFRADRGRELVRALTDPEFTGFDRGVMPDMAGVASMTSYESTLTAPVAFTKDNLDKTMGELVSSMGMKQLRIAETEKYAHVTYFFSGGREAPFENEDRILVESPRDVATYDLKPQMSAVEVTDKLIEAWNSGKYDFVVCNLANPDMVGHTGVLEAAIKACETVDACVARIEKAVMDKGGILCITADHGNVEKMVDEEGRPQTAHTLNQTPFLIVEGGKAHPVGNGKLGDIMPTILTLWGVPVPSEMTGSNLLV</sequence>
<dbReference type="AlphaFoldDB" id="A0A921AUU8"/>
<evidence type="ECO:0000256" key="6">
    <source>
        <dbReference type="ARBA" id="ARBA00023152"/>
    </source>
</evidence>
<feature type="binding site" evidence="9 13">
    <location>
        <position position="440"/>
    </location>
    <ligand>
        <name>Mn(2+)</name>
        <dbReference type="ChEBI" id="CHEBI:29035"/>
        <label>2</label>
    </ligand>
</feature>
<evidence type="ECO:0000313" key="16">
    <source>
        <dbReference type="EMBL" id="HJD96765.1"/>
    </source>
</evidence>
<dbReference type="InterPro" id="IPR017850">
    <property type="entry name" value="Alkaline_phosphatase_core_sf"/>
</dbReference>
<accession>A0A921AUU8</accession>
<dbReference type="FunFam" id="3.40.1450.10:FF:000002">
    <property type="entry name" value="2,3-bisphosphoglycerate-independent phosphoglycerate mutase"/>
    <property type="match status" value="1"/>
</dbReference>
<comment type="function">
    <text evidence="2 9">Catalyzes the interconversion of 2-phosphoglycerate and 3-phosphoglycerate.</text>
</comment>
<feature type="binding site" evidence="9 13">
    <location>
        <position position="63"/>
    </location>
    <ligand>
        <name>Mn(2+)</name>
        <dbReference type="ChEBI" id="CHEBI:29035"/>
        <label>2</label>
    </ligand>
</feature>
<dbReference type="Pfam" id="PF06415">
    <property type="entry name" value="iPGM_N"/>
    <property type="match status" value="1"/>
</dbReference>
<name>A0A921AUU8_9BACT</name>
<feature type="binding site" evidence="9 12">
    <location>
        <position position="331"/>
    </location>
    <ligand>
        <name>substrate</name>
    </ligand>
</feature>
<keyword evidence="8 9" id="KW-0413">Isomerase</keyword>
<keyword evidence="6 9" id="KW-0324">Glycolysis</keyword>
<feature type="binding site" evidence="9 13">
    <location>
        <position position="403"/>
    </location>
    <ligand>
        <name>Mn(2+)</name>
        <dbReference type="ChEBI" id="CHEBI:29035"/>
        <label>1</label>
    </ligand>
</feature>
<evidence type="ECO:0000256" key="7">
    <source>
        <dbReference type="ARBA" id="ARBA00023211"/>
    </source>
</evidence>
<feature type="binding site" evidence="9 12">
    <location>
        <position position="124"/>
    </location>
    <ligand>
        <name>substrate</name>
    </ligand>
</feature>
<evidence type="ECO:0000256" key="11">
    <source>
        <dbReference type="PIRSR" id="PIRSR001492-1"/>
    </source>
</evidence>
<dbReference type="GO" id="GO:0004619">
    <property type="term" value="F:phosphoglycerate mutase activity"/>
    <property type="evidence" value="ECO:0007669"/>
    <property type="project" value="UniProtKB-UniRule"/>
</dbReference>
<feature type="domain" description="BPG-independent PGAM N-terminal" evidence="15">
    <location>
        <begin position="83"/>
        <end position="294"/>
    </location>
</feature>
<reference evidence="16" key="1">
    <citation type="journal article" date="2021" name="PeerJ">
        <title>Extensive microbial diversity within the chicken gut microbiome revealed by metagenomics and culture.</title>
        <authorList>
            <person name="Gilroy R."/>
            <person name="Ravi A."/>
            <person name="Getino M."/>
            <person name="Pursley I."/>
            <person name="Horton D.L."/>
            <person name="Alikhan N.F."/>
            <person name="Baker D."/>
            <person name="Gharbi K."/>
            <person name="Hall N."/>
            <person name="Watson M."/>
            <person name="Adriaenssens E.M."/>
            <person name="Foster-Nyarko E."/>
            <person name="Jarju S."/>
            <person name="Secka A."/>
            <person name="Antonio M."/>
            <person name="Oren A."/>
            <person name="Chaudhuri R.R."/>
            <person name="La Ragione R."/>
            <person name="Hildebrand F."/>
            <person name="Pallen M.J."/>
        </authorList>
    </citation>
    <scope>NUCLEOTIDE SEQUENCE</scope>
    <source>
        <strain evidence="16">ChiGjej2B2-19336</strain>
    </source>
</reference>
<evidence type="ECO:0000256" key="9">
    <source>
        <dbReference type="HAMAP-Rule" id="MF_01038"/>
    </source>
</evidence>
<evidence type="ECO:0000256" key="2">
    <source>
        <dbReference type="ARBA" id="ARBA00002315"/>
    </source>
</evidence>